<name>A0A3F3Q3B0_9EURO</name>
<dbReference type="GeneID" id="38134543"/>
<dbReference type="EMBL" id="KZ852046">
    <property type="protein sequence ID" value="RDH33497.1"/>
    <property type="molecule type" value="Genomic_DNA"/>
</dbReference>
<gene>
    <name evidence="1" type="ORF">BDQ94DRAFT_143210</name>
</gene>
<keyword evidence="2" id="KW-1185">Reference proteome</keyword>
<protein>
    <submittedName>
        <fullName evidence="1">Uncharacterized protein</fullName>
    </submittedName>
</protein>
<dbReference type="Proteomes" id="UP000253729">
    <property type="component" value="Unassembled WGS sequence"/>
</dbReference>
<reference evidence="1 2" key="1">
    <citation type="submission" date="2018-07" db="EMBL/GenBank/DDBJ databases">
        <title>The genomes of Aspergillus section Nigri reveals drivers in fungal speciation.</title>
        <authorList>
            <consortium name="DOE Joint Genome Institute"/>
            <person name="Vesth T.C."/>
            <person name="Nybo J."/>
            <person name="Theobald S."/>
            <person name="Brandl J."/>
            <person name="Frisvad J.C."/>
            <person name="Nielsen K.F."/>
            <person name="Lyhne E.K."/>
            <person name="Kogle M.E."/>
            <person name="Kuo A."/>
            <person name="Riley R."/>
            <person name="Clum A."/>
            <person name="Nolan M."/>
            <person name="Lipzen A."/>
            <person name="Salamov A."/>
            <person name="Henrissat B."/>
            <person name="Wiebenga A."/>
            <person name="De vries R.P."/>
            <person name="Grigoriev I.V."/>
            <person name="Mortensen U.H."/>
            <person name="Andersen M.R."/>
            <person name="Baker S.E."/>
        </authorList>
    </citation>
    <scope>NUCLEOTIDE SEQUENCE [LARGE SCALE GENOMIC DNA]</scope>
    <source>
        <strain evidence="1 2">CBS 139.54b</strain>
    </source>
</reference>
<dbReference type="RefSeq" id="XP_026626519.1">
    <property type="nucleotide sequence ID" value="XM_026766187.1"/>
</dbReference>
<organism evidence="1 2">
    <name type="scientific">Aspergillus welwitschiae</name>
    <dbReference type="NCBI Taxonomy" id="1341132"/>
    <lineage>
        <taxon>Eukaryota</taxon>
        <taxon>Fungi</taxon>
        <taxon>Dikarya</taxon>
        <taxon>Ascomycota</taxon>
        <taxon>Pezizomycotina</taxon>
        <taxon>Eurotiomycetes</taxon>
        <taxon>Eurotiomycetidae</taxon>
        <taxon>Eurotiales</taxon>
        <taxon>Aspergillaceae</taxon>
        <taxon>Aspergillus</taxon>
        <taxon>Aspergillus subgen. Circumdati</taxon>
    </lineage>
</organism>
<evidence type="ECO:0000313" key="1">
    <source>
        <dbReference type="EMBL" id="RDH33497.1"/>
    </source>
</evidence>
<evidence type="ECO:0000313" key="2">
    <source>
        <dbReference type="Proteomes" id="UP000253729"/>
    </source>
</evidence>
<dbReference type="AlphaFoldDB" id="A0A3F3Q3B0"/>
<sequence>MAMCPCLSRCVRSVCSVYRSDRRRENQSKPPIHMIRKVVPMFSWRRVSFNFLPPARIDRTGLHGSSSCRLAVGTYFLLNYESRFMHMQGLELQDKILDENFFSFLLS</sequence>
<accession>A0A3F3Q3B0</accession>
<proteinExistence type="predicted"/>